<keyword evidence="4" id="KW-1185">Reference proteome</keyword>
<sequence>MEINKRKRSQKGNVQAPFLRSVVSAFVAMAGAVSKVSGDINSSGFDRIRPPPPPPPPDSSLLLATRPPRQAVSYWTCSKLCAICFVAGMVFGYSLRGRVRRWASNILKKLS</sequence>
<dbReference type="Gramene" id="rna-AYBTSS11_LOCUS9778">
    <property type="protein sequence ID" value="CAJ1940566.1"/>
    <property type="gene ID" value="gene-AYBTSS11_LOCUS9778"/>
</dbReference>
<reference evidence="3" key="1">
    <citation type="submission" date="2023-10" db="EMBL/GenBank/DDBJ databases">
        <authorList>
            <person name="Domelevo Entfellner J.-B."/>
        </authorList>
    </citation>
    <scope>NUCLEOTIDE SEQUENCE</scope>
</reference>
<name>A0AA86S365_9FABA</name>
<proteinExistence type="predicted"/>
<keyword evidence="2" id="KW-1133">Transmembrane helix</keyword>
<dbReference type="Proteomes" id="UP001189624">
    <property type="component" value="Chromosome 3"/>
</dbReference>
<dbReference type="EMBL" id="OY731400">
    <property type="protein sequence ID" value="CAJ1940566.1"/>
    <property type="molecule type" value="Genomic_DNA"/>
</dbReference>
<protein>
    <recommendedName>
        <fullName evidence="5">Transmembrane protein</fullName>
    </recommendedName>
</protein>
<feature type="region of interest" description="Disordered" evidence="1">
    <location>
        <begin position="37"/>
        <end position="59"/>
    </location>
</feature>
<accession>A0AA86S365</accession>
<organism evidence="3 4">
    <name type="scientific">Sphenostylis stenocarpa</name>
    <dbReference type="NCBI Taxonomy" id="92480"/>
    <lineage>
        <taxon>Eukaryota</taxon>
        <taxon>Viridiplantae</taxon>
        <taxon>Streptophyta</taxon>
        <taxon>Embryophyta</taxon>
        <taxon>Tracheophyta</taxon>
        <taxon>Spermatophyta</taxon>
        <taxon>Magnoliopsida</taxon>
        <taxon>eudicotyledons</taxon>
        <taxon>Gunneridae</taxon>
        <taxon>Pentapetalae</taxon>
        <taxon>rosids</taxon>
        <taxon>fabids</taxon>
        <taxon>Fabales</taxon>
        <taxon>Fabaceae</taxon>
        <taxon>Papilionoideae</taxon>
        <taxon>50 kb inversion clade</taxon>
        <taxon>NPAAA clade</taxon>
        <taxon>indigoferoid/millettioid clade</taxon>
        <taxon>Phaseoleae</taxon>
        <taxon>Sphenostylis</taxon>
    </lineage>
</organism>
<evidence type="ECO:0000256" key="1">
    <source>
        <dbReference type="SAM" id="MobiDB-lite"/>
    </source>
</evidence>
<dbReference type="AlphaFoldDB" id="A0AA86S365"/>
<evidence type="ECO:0000313" key="4">
    <source>
        <dbReference type="Proteomes" id="UP001189624"/>
    </source>
</evidence>
<keyword evidence="2" id="KW-0472">Membrane</keyword>
<evidence type="ECO:0000313" key="3">
    <source>
        <dbReference type="EMBL" id="CAJ1940566.1"/>
    </source>
</evidence>
<gene>
    <name evidence="3" type="ORF">AYBTSS11_LOCUS9778</name>
</gene>
<evidence type="ECO:0008006" key="5">
    <source>
        <dbReference type="Google" id="ProtNLM"/>
    </source>
</evidence>
<evidence type="ECO:0000256" key="2">
    <source>
        <dbReference type="SAM" id="Phobius"/>
    </source>
</evidence>
<keyword evidence="2" id="KW-0812">Transmembrane</keyword>
<feature type="transmembrane region" description="Helical" evidence="2">
    <location>
        <begin position="72"/>
        <end position="95"/>
    </location>
</feature>